<reference evidence="2" key="1">
    <citation type="journal article" date="2023" name="Mol. Biol. Evol.">
        <title>Third-Generation Sequencing Reveals the Adaptive Role of the Epigenome in Three Deep-Sea Polychaetes.</title>
        <authorList>
            <person name="Perez M."/>
            <person name="Aroh O."/>
            <person name="Sun Y."/>
            <person name="Lan Y."/>
            <person name="Juniper S.K."/>
            <person name="Young C.R."/>
            <person name="Angers B."/>
            <person name="Qian P.Y."/>
        </authorList>
    </citation>
    <scope>NUCLEOTIDE SEQUENCE</scope>
    <source>
        <strain evidence="2">R07B-5</strain>
    </source>
</reference>
<proteinExistence type="predicted"/>
<name>A0AAD9UL94_RIDPI</name>
<accession>A0AAD9UL94</accession>
<organism evidence="2 3">
    <name type="scientific">Ridgeia piscesae</name>
    <name type="common">Tubeworm</name>
    <dbReference type="NCBI Taxonomy" id="27915"/>
    <lineage>
        <taxon>Eukaryota</taxon>
        <taxon>Metazoa</taxon>
        <taxon>Spiralia</taxon>
        <taxon>Lophotrochozoa</taxon>
        <taxon>Annelida</taxon>
        <taxon>Polychaeta</taxon>
        <taxon>Sedentaria</taxon>
        <taxon>Canalipalpata</taxon>
        <taxon>Sabellida</taxon>
        <taxon>Siboglinidae</taxon>
        <taxon>Ridgeia</taxon>
    </lineage>
</organism>
<feature type="region of interest" description="Disordered" evidence="1">
    <location>
        <begin position="1"/>
        <end position="74"/>
    </location>
</feature>
<gene>
    <name evidence="2" type="ORF">NP493_10g02001</name>
</gene>
<sequence length="111" mass="12032">MNRPPPMAHSGGHMFLPSSLSSPPISRPLEDCSHNNASQSMPTGSPIMRSPQPLDISMASSPLVVPHPMKATRTPKSYHCRMCDQRPLAEGDNISLPCLFLLTSLCLLVLV</sequence>
<comment type="caution">
    <text evidence="2">The sequence shown here is derived from an EMBL/GenBank/DDBJ whole genome shotgun (WGS) entry which is preliminary data.</text>
</comment>
<protein>
    <submittedName>
        <fullName evidence="2">Uncharacterized protein</fullName>
    </submittedName>
</protein>
<dbReference type="EMBL" id="JAODUO010000011">
    <property type="protein sequence ID" value="KAK2193526.1"/>
    <property type="molecule type" value="Genomic_DNA"/>
</dbReference>
<evidence type="ECO:0000313" key="3">
    <source>
        <dbReference type="Proteomes" id="UP001209878"/>
    </source>
</evidence>
<feature type="compositionally biased region" description="Polar residues" evidence="1">
    <location>
        <begin position="34"/>
        <end position="43"/>
    </location>
</feature>
<dbReference type="Proteomes" id="UP001209878">
    <property type="component" value="Unassembled WGS sequence"/>
</dbReference>
<keyword evidence="3" id="KW-1185">Reference proteome</keyword>
<dbReference type="AlphaFoldDB" id="A0AAD9UL94"/>
<evidence type="ECO:0000256" key="1">
    <source>
        <dbReference type="SAM" id="MobiDB-lite"/>
    </source>
</evidence>
<evidence type="ECO:0000313" key="2">
    <source>
        <dbReference type="EMBL" id="KAK2193526.1"/>
    </source>
</evidence>